<dbReference type="InterPro" id="IPR041698">
    <property type="entry name" value="Methyltransf_25"/>
</dbReference>
<dbReference type="EMBL" id="CP022685">
    <property type="protein sequence ID" value="ATL31776.1"/>
    <property type="molecule type" value="Genomic_DNA"/>
</dbReference>
<evidence type="ECO:0000313" key="6">
    <source>
        <dbReference type="EMBL" id="ATL31776.1"/>
    </source>
</evidence>
<dbReference type="InterPro" id="IPR029063">
    <property type="entry name" value="SAM-dependent_MTases_sf"/>
</dbReference>
<evidence type="ECO:0000313" key="7">
    <source>
        <dbReference type="Proteomes" id="UP000221011"/>
    </source>
</evidence>
<dbReference type="GO" id="GO:0032259">
    <property type="term" value="P:methylation"/>
    <property type="evidence" value="ECO:0007669"/>
    <property type="project" value="UniProtKB-KW"/>
</dbReference>
<dbReference type="PANTHER" id="PTHR43464">
    <property type="entry name" value="METHYLTRANSFERASE"/>
    <property type="match status" value="1"/>
</dbReference>
<dbReference type="Gene3D" id="3.40.50.150">
    <property type="entry name" value="Vaccinia Virus protein VP39"/>
    <property type="match status" value="1"/>
</dbReference>
<dbReference type="CDD" id="cd02440">
    <property type="entry name" value="AdoMet_MTases"/>
    <property type="match status" value="1"/>
</dbReference>
<gene>
    <name evidence="6" type="ORF">KY5_6758c</name>
</gene>
<feature type="domain" description="Methyltransferase" evidence="5">
    <location>
        <begin position="60"/>
        <end position="155"/>
    </location>
</feature>
<dbReference type="PANTHER" id="PTHR43464:SF19">
    <property type="entry name" value="UBIQUINONE BIOSYNTHESIS O-METHYLTRANSFERASE, MITOCHONDRIAL"/>
    <property type="match status" value="1"/>
</dbReference>
<dbReference type="RefSeq" id="WP_098245840.1">
    <property type="nucleotide sequence ID" value="NZ_CP022685.1"/>
</dbReference>
<protein>
    <submittedName>
        <fullName evidence="6">Methyltransferase</fullName>
    </submittedName>
</protein>
<evidence type="ECO:0000256" key="3">
    <source>
        <dbReference type="ARBA" id="ARBA00022691"/>
    </source>
</evidence>
<dbReference type="AlphaFoldDB" id="A0A291QJU3"/>
<organism evidence="6 7">
    <name type="scientific">Streptomyces formicae</name>
    <dbReference type="NCBI Taxonomy" id="1616117"/>
    <lineage>
        <taxon>Bacteria</taxon>
        <taxon>Bacillati</taxon>
        <taxon>Actinomycetota</taxon>
        <taxon>Actinomycetes</taxon>
        <taxon>Kitasatosporales</taxon>
        <taxon>Streptomycetaceae</taxon>
        <taxon>Streptomyces</taxon>
    </lineage>
</organism>
<feature type="compositionally biased region" description="Low complexity" evidence="4">
    <location>
        <begin position="1"/>
        <end position="13"/>
    </location>
</feature>
<name>A0A291QJU3_9ACTN</name>
<accession>A0A291QJU3</accession>
<keyword evidence="3" id="KW-0949">S-adenosyl-L-methionine</keyword>
<keyword evidence="2 6" id="KW-0808">Transferase</keyword>
<dbReference type="KEGG" id="sfk:KY5_6758c"/>
<feature type="region of interest" description="Disordered" evidence="4">
    <location>
        <begin position="183"/>
        <end position="210"/>
    </location>
</feature>
<dbReference type="GO" id="GO:0008168">
    <property type="term" value="F:methyltransferase activity"/>
    <property type="evidence" value="ECO:0007669"/>
    <property type="project" value="UniProtKB-KW"/>
</dbReference>
<dbReference type="SUPFAM" id="SSF53335">
    <property type="entry name" value="S-adenosyl-L-methionine-dependent methyltransferases"/>
    <property type="match status" value="1"/>
</dbReference>
<dbReference type="Proteomes" id="UP000221011">
    <property type="component" value="Chromosome"/>
</dbReference>
<evidence type="ECO:0000256" key="2">
    <source>
        <dbReference type="ARBA" id="ARBA00022679"/>
    </source>
</evidence>
<keyword evidence="7" id="KW-1185">Reference proteome</keyword>
<reference evidence="6 7" key="1">
    <citation type="submission" date="2017-08" db="EMBL/GenBank/DDBJ databases">
        <title>Complete Genome Sequence of Streptomyces formicae KY5, the formicamycin producer.</title>
        <authorList>
            <person name="Holmes N.A."/>
            <person name="Devine R."/>
            <person name="Qin Z."/>
            <person name="Seipke R.F."/>
            <person name="Wilkinson B."/>
            <person name="Hutchings M.I."/>
        </authorList>
    </citation>
    <scope>NUCLEOTIDE SEQUENCE [LARGE SCALE GENOMIC DNA]</scope>
    <source>
        <strain evidence="6 7">KY5</strain>
    </source>
</reference>
<proteinExistence type="predicted"/>
<dbReference type="Pfam" id="PF13649">
    <property type="entry name" value="Methyltransf_25"/>
    <property type="match status" value="1"/>
</dbReference>
<keyword evidence="1 6" id="KW-0489">Methyltransferase</keyword>
<evidence type="ECO:0000256" key="4">
    <source>
        <dbReference type="SAM" id="MobiDB-lite"/>
    </source>
</evidence>
<evidence type="ECO:0000256" key="1">
    <source>
        <dbReference type="ARBA" id="ARBA00022603"/>
    </source>
</evidence>
<feature type="region of interest" description="Disordered" evidence="4">
    <location>
        <begin position="1"/>
        <end position="20"/>
    </location>
</feature>
<sequence length="302" mass="31651">MKTSTGPSTTSTGANARQEEIWNGPLGHHWAEQQDRYDAMTSALNDHLFEAAAIRNGDRVLDIGCGAGTVTRMAARLAGLGHAVGVDISAPLLERARSRAKAERVRNVAFERADAQTHPFPVAGYDVAISRGGVMFFADHAAAFDNIARGLIPGGRLVFVCPQPAGSGAEESRTLGLLSKLLGEGEEGGGEQGGKQGGRTSAGHSTDTSAAHTAMASLSDPDHIRASLASYDDVTVTPLPVETHWGRTPADAVDFLLSRTPGRTVTPATRTALEDALLPHATPAGVRMKAAVWLVTALRPHS</sequence>
<evidence type="ECO:0000259" key="5">
    <source>
        <dbReference type="Pfam" id="PF13649"/>
    </source>
</evidence>